<dbReference type="Pfam" id="PF01048">
    <property type="entry name" value="PNP_UDP_1"/>
    <property type="match status" value="1"/>
</dbReference>
<dbReference type="InterPro" id="IPR035994">
    <property type="entry name" value="Nucleoside_phosphorylase_sf"/>
</dbReference>
<keyword evidence="2" id="KW-0326">Glycosidase</keyword>
<dbReference type="NCBIfam" id="TIGR01705">
    <property type="entry name" value="MTA_SAH-nuc-hyp"/>
    <property type="match status" value="1"/>
</dbReference>
<keyword evidence="3" id="KW-1185">Reference proteome</keyword>
<name>A0ABV6I538_9RHOB</name>
<evidence type="ECO:0000313" key="2">
    <source>
        <dbReference type="EMBL" id="MFC0341358.1"/>
    </source>
</evidence>
<dbReference type="Proteomes" id="UP001589799">
    <property type="component" value="Unassembled WGS sequence"/>
</dbReference>
<protein>
    <submittedName>
        <fullName evidence="2">5'-methylthioadenosine/S-adenosylhomocysteine nucleosidase</fullName>
        <ecNumber evidence="2">3.2.2.16</ecNumber>
        <ecNumber evidence="2">3.2.2.9</ecNumber>
    </submittedName>
</protein>
<keyword evidence="2" id="KW-0378">Hydrolase</keyword>
<proteinExistence type="predicted"/>
<dbReference type="EMBL" id="JBHLWE010000034">
    <property type="protein sequence ID" value="MFC0341358.1"/>
    <property type="molecule type" value="Genomic_DNA"/>
</dbReference>
<dbReference type="GO" id="GO:0008930">
    <property type="term" value="F:methylthioadenosine nucleosidase activity"/>
    <property type="evidence" value="ECO:0007669"/>
    <property type="project" value="UniProtKB-EC"/>
</dbReference>
<sequence length="248" mass="26039">MTEKTGWIMEDSSVSLAEAPGADSIATLRPVRLDARPDAQPRPDMIAGRRVLFVMAAPEEYGPALRQRITPLMTGIGPVEAAVTVAAALAGLAVERELPDALVCLGSAGSRHLEQGGVYQAVSVSYRDMDVSALGFPRGITPGLDLPAEVPLPIRIPDIPQARLSSGAAIVSGAGYDAVDADMVDMESFAVCRACLAFGVPMVGLRGISDGAAPLSGYMDWTRYLTVIDDRLAAAIDRLAEAFETMPA</sequence>
<dbReference type="GO" id="GO:0008782">
    <property type="term" value="F:adenosylhomocysteine nucleosidase activity"/>
    <property type="evidence" value="ECO:0007669"/>
    <property type="project" value="UniProtKB-EC"/>
</dbReference>
<evidence type="ECO:0000313" key="3">
    <source>
        <dbReference type="Proteomes" id="UP001589799"/>
    </source>
</evidence>
<dbReference type="EC" id="3.2.2.16" evidence="2"/>
<accession>A0ABV6I538</accession>
<reference evidence="2 3" key="1">
    <citation type="submission" date="2024-09" db="EMBL/GenBank/DDBJ databases">
        <authorList>
            <person name="Sun Q."/>
            <person name="Mori K."/>
        </authorList>
    </citation>
    <scope>NUCLEOTIDE SEQUENCE [LARGE SCALE GENOMIC DNA]</scope>
    <source>
        <strain evidence="2 3">KCTC 22789</strain>
    </source>
</reference>
<organism evidence="2 3">
    <name type="scientific">Paracoccus niistensis</name>
    <dbReference type="NCBI Taxonomy" id="632935"/>
    <lineage>
        <taxon>Bacteria</taxon>
        <taxon>Pseudomonadati</taxon>
        <taxon>Pseudomonadota</taxon>
        <taxon>Alphaproteobacteria</taxon>
        <taxon>Rhodobacterales</taxon>
        <taxon>Paracoccaceae</taxon>
        <taxon>Paracoccus</taxon>
    </lineage>
</organism>
<comment type="caution">
    <text evidence="2">The sequence shown here is derived from an EMBL/GenBank/DDBJ whole genome shotgun (WGS) entry which is preliminary data.</text>
</comment>
<dbReference type="InterPro" id="IPR010050">
    <property type="entry name" value="MTA_SAH_nuc_hyp"/>
</dbReference>
<dbReference type="SUPFAM" id="SSF53167">
    <property type="entry name" value="Purine and uridine phosphorylases"/>
    <property type="match status" value="1"/>
</dbReference>
<dbReference type="InterPro" id="IPR000845">
    <property type="entry name" value="Nucleoside_phosphorylase_d"/>
</dbReference>
<dbReference type="EC" id="3.2.2.9" evidence="2"/>
<gene>
    <name evidence="2" type="ORF">ACFFII_11345</name>
</gene>
<evidence type="ECO:0000259" key="1">
    <source>
        <dbReference type="Pfam" id="PF01048"/>
    </source>
</evidence>
<dbReference type="Gene3D" id="3.40.50.1580">
    <property type="entry name" value="Nucleoside phosphorylase domain"/>
    <property type="match status" value="1"/>
</dbReference>
<dbReference type="RefSeq" id="WP_377698993.1">
    <property type="nucleotide sequence ID" value="NZ_JBHLWE010000034.1"/>
</dbReference>
<feature type="domain" description="Nucleoside phosphorylase" evidence="1">
    <location>
        <begin position="177"/>
        <end position="214"/>
    </location>
</feature>